<keyword evidence="13" id="KW-1185">Reference proteome</keyword>
<dbReference type="PANTHER" id="PTHR11214:SF314">
    <property type="entry name" value="HEXOSYLTRANSFERASE"/>
    <property type="match status" value="1"/>
</dbReference>
<gene>
    <name evidence="12" type="ORF">CHS0354_039041</name>
</gene>
<reference evidence="12" key="2">
    <citation type="journal article" date="2021" name="Genome Biol. Evol.">
        <title>Developing a high-quality reference genome for a parasitic bivalve with doubly uniparental inheritance (Bivalvia: Unionida).</title>
        <authorList>
            <person name="Smith C.H."/>
        </authorList>
    </citation>
    <scope>NUCLEOTIDE SEQUENCE</scope>
    <source>
        <strain evidence="12">CHS0354</strain>
        <tissue evidence="12">Mantle</tissue>
    </source>
</reference>
<dbReference type="Gene3D" id="3.90.550.50">
    <property type="match status" value="1"/>
</dbReference>
<keyword evidence="7" id="KW-1133">Transmembrane helix</keyword>
<proteinExistence type="inferred from homology"/>
<dbReference type="GO" id="GO:0016758">
    <property type="term" value="F:hexosyltransferase activity"/>
    <property type="evidence" value="ECO:0007669"/>
    <property type="project" value="InterPro"/>
</dbReference>
<evidence type="ECO:0000256" key="4">
    <source>
        <dbReference type="ARBA" id="ARBA00022679"/>
    </source>
</evidence>
<comment type="subcellular location">
    <subcellularLocation>
        <location evidence="1 11">Golgi apparatus membrane</location>
        <topology evidence="1 11">Single-pass type II membrane protein</topology>
    </subcellularLocation>
</comment>
<evidence type="ECO:0000256" key="6">
    <source>
        <dbReference type="ARBA" id="ARBA00022968"/>
    </source>
</evidence>
<dbReference type="AlphaFoldDB" id="A0AAE0RRP4"/>
<keyword evidence="9" id="KW-0472">Membrane</keyword>
<keyword evidence="3 11" id="KW-0328">Glycosyltransferase</keyword>
<comment type="similarity">
    <text evidence="2 11">Belongs to the glycosyltransferase 31 family.</text>
</comment>
<dbReference type="GO" id="GO:0006493">
    <property type="term" value="P:protein O-linked glycosylation"/>
    <property type="evidence" value="ECO:0007669"/>
    <property type="project" value="TreeGrafter"/>
</dbReference>
<reference evidence="12" key="1">
    <citation type="journal article" date="2021" name="Genome Biol. Evol.">
        <title>A High-Quality Reference Genome for a Parasitic Bivalve with Doubly Uniparental Inheritance (Bivalvia: Unionida).</title>
        <authorList>
            <person name="Smith C.H."/>
        </authorList>
    </citation>
    <scope>NUCLEOTIDE SEQUENCE</scope>
    <source>
        <strain evidence="12">CHS0354</strain>
    </source>
</reference>
<sequence length="396" mass="45507">MDKKYLLLILMSASAFGIYLGAAFVNLSYSTKTLYGETIARTTTPLPNVASVSNHFTQLRIEKIRKIYFKLWNNVITSYETKYMIDGKDICNFSSPPFLLFFVLSLPNNTLQRQTIRRTWGDLASQKNSSFNISARMVFMLGRMTDGNMFDRLVQKESTEYNDIVQFDFLESRYNLTRKMMYGLRWVKTYCHSVRYILKVDDDTFINVDRLSDYLLTDSNINNKAIHGYVYHYGGPVLRDGKYAVKIDELPSSQYPPYVSGTSYILPYDAIPDMLYLAERLPYCPVDDAFMTGVMRTILDIKIKHSGDFTNMAETKIDSCTFDSKIAVTNIDTNCMNVLWNLTTQAKVTNCTQYRFYGNNKLNSHNDFATWLDESELHSALISSNFTSTLVGATRL</sequence>
<evidence type="ECO:0000313" key="12">
    <source>
        <dbReference type="EMBL" id="KAK3578334.1"/>
    </source>
</evidence>
<dbReference type="InterPro" id="IPR002659">
    <property type="entry name" value="Glyco_trans_31"/>
</dbReference>
<evidence type="ECO:0000256" key="10">
    <source>
        <dbReference type="ARBA" id="ARBA00023180"/>
    </source>
</evidence>
<dbReference type="Proteomes" id="UP001195483">
    <property type="component" value="Unassembled WGS sequence"/>
</dbReference>
<evidence type="ECO:0000256" key="2">
    <source>
        <dbReference type="ARBA" id="ARBA00008661"/>
    </source>
</evidence>
<dbReference type="EC" id="2.4.1.-" evidence="11"/>
<dbReference type="GO" id="GO:0000139">
    <property type="term" value="C:Golgi membrane"/>
    <property type="evidence" value="ECO:0007669"/>
    <property type="project" value="UniProtKB-SubCell"/>
</dbReference>
<evidence type="ECO:0000256" key="11">
    <source>
        <dbReference type="RuleBase" id="RU363063"/>
    </source>
</evidence>
<evidence type="ECO:0000313" key="13">
    <source>
        <dbReference type="Proteomes" id="UP001195483"/>
    </source>
</evidence>
<keyword evidence="6" id="KW-0735">Signal-anchor</keyword>
<evidence type="ECO:0000256" key="8">
    <source>
        <dbReference type="ARBA" id="ARBA00023034"/>
    </source>
</evidence>
<keyword evidence="8 11" id="KW-0333">Golgi apparatus</keyword>
<evidence type="ECO:0000256" key="5">
    <source>
        <dbReference type="ARBA" id="ARBA00022692"/>
    </source>
</evidence>
<protein>
    <recommendedName>
        <fullName evidence="11">Hexosyltransferase</fullName>
        <ecNumber evidence="11">2.4.1.-</ecNumber>
    </recommendedName>
</protein>
<keyword evidence="10" id="KW-0325">Glycoprotein</keyword>
<dbReference type="EMBL" id="JAEAOA010002274">
    <property type="protein sequence ID" value="KAK3578334.1"/>
    <property type="molecule type" value="Genomic_DNA"/>
</dbReference>
<name>A0AAE0RRP4_9BIVA</name>
<dbReference type="Pfam" id="PF01762">
    <property type="entry name" value="Galactosyl_T"/>
    <property type="match status" value="1"/>
</dbReference>
<evidence type="ECO:0000256" key="9">
    <source>
        <dbReference type="ARBA" id="ARBA00023136"/>
    </source>
</evidence>
<keyword evidence="4" id="KW-0808">Transferase</keyword>
<reference evidence="12" key="3">
    <citation type="submission" date="2023-05" db="EMBL/GenBank/DDBJ databases">
        <authorList>
            <person name="Smith C.H."/>
        </authorList>
    </citation>
    <scope>NUCLEOTIDE SEQUENCE</scope>
    <source>
        <strain evidence="12">CHS0354</strain>
        <tissue evidence="12">Mantle</tissue>
    </source>
</reference>
<dbReference type="PANTHER" id="PTHR11214">
    <property type="entry name" value="BETA-1,3-N-ACETYLGLUCOSAMINYLTRANSFERASE"/>
    <property type="match status" value="1"/>
</dbReference>
<evidence type="ECO:0000256" key="7">
    <source>
        <dbReference type="ARBA" id="ARBA00022989"/>
    </source>
</evidence>
<accession>A0AAE0RRP4</accession>
<evidence type="ECO:0000256" key="1">
    <source>
        <dbReference type="ARBA" id="ARBA00004323"/>
    </source>
</evidence>
<organism evidence="12 13">
    <name type="scientific">Potamilus streckersoni</name>
    <dbReference type="NCBI Taxonomy" id="2493646"/>
    <lineage>
        <taxon>Eukaryota</taxon>
        <taxon>Metazoa</taxon>
        <taxon>Spiralia</taxon>
        <taxon>Lophotrochozoa</taxon>
        <taxon>Mollusca</taxon>
        <taxon>Bivalvia</taxon>
        <taxon>Autobranchia</taxon>
        <taxon>Heteroconchia</taxon>
        <taxon>Palaeoheterodonta</taxon>
        <taxon>Unionida</taxon>
        <taxon>Unionoidea</taxon>
        <taxon>Unionidae</taxon>
        <taxon>Ambleminae</taxon>
        <taxon>Lampsilini</taxon>
        <taxon>Potamilus</taxon>
    </lineage>
</organism>
<comment type="caution">
    <text evidence="12">The sequence shown here is derived from an EMBL/GenBank/DDBJ whole genome shotgun (WGS) entry which is preliminary data.</text>
</comment>
<keyword evidence="5" id="KW-0812">Transmembrane</keyword>
<dbReference type="FunFam" id="3.90.550.50:FF:000001">
    <property type="entry name" value="Hexosyltransferase"/>
    <property type="match status" value="1"/>
</dbReference>
<evidence type="ECO:0000256" key="3">
    <source>
        <dbReference type="ARBA" id="ARBA00022676"/>
    </source>
</evidence>